<evidence type="ECO:0000256" key="4">
    <source>
        <dbReference type="ARBA" id="ARBA00022801"/>
    </source>
</evidence>
<dbReference type="PROSITE" id="PS50879">
    <property type="entry name" value="RNASE_H_1"/>
    <property type="match status" value="1"/>
</dbReference>
<dbReference type="EC" id="3.1.1.29" evidence="1"/>
<dbReference type="Pfam" id="PF00179">
    <property type="entry name" value="UQ_con"/>
    <property type="match status" value="1"/>
</dbReference>
<keyword evidence="4" id="KW-0378">Hydrolase</keyword>
<dbReference type="Gene3D" id="3.10.110.10">
    <property type="entry name" value="Ubiquitin Conjugating Enzyme"/>
    <property type="match status" value="1"/>
</dbReference>
<dbReference type="InterPro" id="IPR052709">
    <property type="entry name" value="Transposase-MT_Hybrid"/>
</dbReference>
<evidence type="ECO:0000313" key="10">
    <source>
        <dbReference type="Proteomes" id="UP001235939"/>
    </source>
</evidence>
<proteinExistence type="predicted"/>
<dbReference type="SUPFAM" id="SSF54495">
    <property type="entry name" value="UBC-like"/>
    <property type="match status" value="1"/>
</dbReference>
<evidence type="ECO:0000256" key="3">
    <source>
        <dbReference type="ARBA" id="ARBA00022786"/>
    </source>
</evidence>
<reference evidence="9 10" key="1">
    <citation type="submission" date="2022-01" db="EMBL/GenBank/DDBJ databases">
        <title>A chromosomal length assembly of Cordylochernes scorpioides.</title>
        <authorList>
            <person name="Zeh D."/>
            <person name="Zeh J."/>
        </authorList>
    </citation>
    <scope>NUCLEOTIDE SEQUENCE [LARGE SCALE GENOMIC DNA]</scope>
    <source>
        <strain evidence="9">IN4F17</strain>
        <tissue evidence="9">Whole Body</tissue>
    </source>
</reference>
<evidence type="ECO:0000256" key="6">
    <source>
        <dbReference type="PROSITE-ProRule" id="PRU10133"/>
    </source>
</evidence>
<dbReference type="InterPro" id="IPR041426">
    <property type="entry name" value="Mos1_HTH"/>
</dbReference>
<dbReference type="PROSITE" id="PS00183">
    <property type="entry name" value="UBC_1"/>
    <property type="match status" value="1"/>
</dbReference>
<dbReference type="EMBL" id="CP092869">
    <property type="protein sequence ID" value="UYV70208.1"/>
    <property type="molecule type" value="Genomic_DNA"/>
</dbReference>
<evidence type="ECO:0000256" key="2">
    <source>
        <dbReference type="ARBA" id="ARBA00022679"/>
    </source>
</evidence>
<comment type="catalytic activity">
    <reaction evidence="5">
        <text>an N-acyl-L-alpha-aminoacyl-tRNA + H2O = an N-acyl-L-amino acid + a tRNA + H(+)</text>
        <dbReference type="Rhea" id="RHEA:54448"/>
        <dbReference type="Rhea" id="RHEA-COMP:10123"/>
        <dbReference type="Rhea" id="RHEA-COMP:13883"/>
        <dbReference type="ChEBI" id="CHEBI:15377"/>
        <dbReference type="ChEBI" id="CHEBI:15378"/>
        <dbReference type="ChEBI" id="CHEBI:59874"/>
        <dbReference type="ChEBI" id="CHEBI:78442"/>
        <dbReference type="ChEBI" id="CHEBI:138191"/>
        <dbReference type="EC" id="3.1.1.29"/>
    </reaction>
</comment>
<gene>
    <name evidence="9" type="ORF">LAZ67_7002190</name>
</gene>
<keyword evidence="2" id="KW-0808">Transferase</keyword>
<dbReference type="Gene3D" id="1.10.10.1450">
    <property type="match status" value="1"/>
</dbReference>
<dbReference type="CDD" id="cd09276">
    <property type="entry name" value="Rnase_HI_RT_non_LTR"/>
    <property type="match status" value="1"/>
</dbReference>
<dbReference type="Gene3D" id="1.10.10.10">
    <property type="entry name" value="Winged helix-like DNA-binding domain superfamily/Winged helix DNA-binding domain"/>
    <property type="match status" value="1"/>
</dbReference>
<dbReference type="Pfam" id="PF00075">
    <property type="entry name" value="RNase_H"/>
    <property type="match status" value="1"/>
</dbReference>
<dbReference type="Gene3D" id="3.40.1490.10">
    <property type="entry name" value="Bit1"/>
    <property type="match status" value="1"/>
</dbReference>
<dbReference type="InterPro" id="IPR002833">
    <property type="entry name" value="PTH2"/>
</dbReference>
<dbReference type="Pfam" id="PF17906">
    <property type="entry name" value="HTH_48"/>
    <property type="match status" value="1"/>
</dbReference>
<evidence type="ECO:0000259" key="8">
    <source>
        <dbReference type="PROSITE" id="PS50879"/>
    </source>
</evidence>
<dbReference type="InterPro" id="IPR036388">
    <property type="entry name" value="WH-like_DNA-bd_sf"/>
</dbReference>
<name>A0ABY6KNG9_9ARAC</name>
<dbReference type="PANTHER" id="PTHR46060:SF1">
    <property type="entry name" value="MARINER MOS1 TRANSPOSASE-LIKE PROTEIN"/>
    <property type="match status" value="1"/>
</dbReference>
<sequence>MKDNPCHHMANISEVCEYKTDGCNGGTNTTLAVTEVASGQFQAYKMVLVVRNDLKMGKGKIAAQCCHAALSAYRRALIKKPHILQLWQVLGEPKIVLKADSEDCMMCLVPKAKEIGILTSVITDAGHTQVAPGSKTVLALGPGSATLRLFGCEAACSTRIDSHIIWADQGRVVTSDGLFREGGHVRWADQGRVVTSDGLIGEGGHIRWVDQGGVVTSDGLFREGGHIRWADQGRKLRFGAKMTSFHAWRAALRRLPDAVLAAFFSTRGGPIWKAFGSFRGCLNVGKQHLDTPEAVSRVFLHLGTVLIQQSLQFSFLKLLGRFSTWFIIKFKIATLEFFKPPVILRFSHSVVAVNFLEHSIPTLLVYTTPPLPVPSPEEKGGGGAVTSSLKNLGSAGPADSTLGLKGTHRSINIGWGLIIGVCQHGDDRDEDGLHRMDGQPALRGLLIAKFVIPRLMEDGDAHVDMEEATFAQEMKRHAVIVSLAAGHNDSEIAAFLKATQSFSKVRRKLGVAKELKKNPVEGFSAGLIDDDDIYKWEVLIIGPPETLYEGGFFKAHLYFPKEYPLCPPKMKFITEIWHPNIDKTGDVCISILHEPGDDKFGYEKASERWLPVHTVETILISVISMLADPNDESPANVDAATHNENKWYRKIEERSAMSWLRRSQENYRQRNYLTAHIDESSDLTLSNGGARINIILQDGTHIKVKEEAGKISSNFTCALTAIWKALDVCLNQPSLHQAEGIIIYNDSRSTLEAIQKGNSKITQKIHLLLNQLEPLEKNCILQWIPAHVGIWGNEMAEELANEARKLSQRKEQVSVFDAVALAKYKIIQQKKRKGQICEINSREKIYKNNNKTRMKHYKGMTIHPDGTRTYRTCNKCPDVELTPTHILSCPEMTAALQKIDMNPEQQLYTPKIENIATAVIEMWYQHACSFRKIQIVENFWSPWKMAISKPKSAHLREILLFAFNWKKSATEAHRMLEEVYCDHALSKSQCYRWFKKFQSGDFELDNEPRGKPPQKFEDAELQALLDEDSTQMQEKLAKQLQVSQVPHELSKRQQERRLVTCEGLLARHEKKSFLHQIITSDEKWIHFSNPMRQKSWGLPGQFPKQTPRPNRFGKKAMLCVWWDQTGVVYFELLKPGEMHNKLILQHDNAPAHNATVVKNTIKDLGWDLLPHPPYSPDLAPSDYHLFTSLGHALKNQEFLNSDILRKWLVDWFDSKGIEFFRQGIRKLLERVKLSRDPAHSNNKQRHQLVYVEAEVVIKRPSTFKQTNKDISWYVEGEAVTKRPSTFKQTNKDISWNVETEAVIKRPSTFKQQANKDISWYVEETEVVIKRPNTFKQTNKDISWYVEGEAVTKRPNTFKQQTKTSAEVEATWAKSQNSLAPRSHLGVACICDDTGQDANLLGLGHQTHPGHQNCSEGANSHAVLRVSLQDNLGLSQDLPELQDVGLLNEGSAVG</sequence>
<dbReference type="SUPFAM" id="SSF102462">
    <property type="entry name" value="Peptidyl-tRNA hydrolase II"/>
    <property type="match status" value="1"/>
</dbReference>
<dbReference type="InterPro" id="IPR012337">
    <property type="entry name" value="RNaseH-like_sf"/>
</dbReference>
<protein>
    <recommendedName>
        <fullName evidence="1">peptidyl-tRNA hydrolase</fullName>
        <ecNumber evidence="1">3.1.1.29</ecNumber>
    </recommendedName>
</protein>
<dbReference type="NCBIfam" id="TIGR00283">
    <property type="entry name" value="arch_pth2"/>
    <property type="match status" value="1"/>
</dbReference>
<dbReference type="InterPro" id="IPR036397">
    <property type="entry name" value="RNaseH_sf"/>
</dbReference>
<feature type="domain" description="RNase H type-1" evidence="8">
    <location>
        <begin position="669"/>
        <end position="805"/>
    </location>
</feature>
<dbReference type="SUPFAM" id="SSF53098">
    <property type="entry name" value="Ribonuclease H-like"/>
    <property type="match status" value="1"/>
</dbReference>
<dbReference type="Pfam" id="PF01981">
    <property type="entry name" value="PTH2"/>
    <property type="match status" value="1"/>
</dbReference>
<dbReference type="InterPro" id="IPR023476">
    <property type="entry name" value="Pep_tRNA_hydro_II_dom_sf"/>
</dbReference>
<feature type="domain" description="UBC core" evidence="7">
    <location>
        <begin position="503"/>
        <end position="665"/>
    </location>
</feature>
<feature type="active site" description="Glycyl thioester intermediate" evidence="6">
    <location>
        <position position="588"/>
    </location>
</feature>
<organism evidence="9 10">
    <name type="scientific">Cordylochernes scorpioides</name>
    <dbReference type="NCBI Taxonomy" id="51811"/>
    <lineage>
        <taxon>Eukaryota</taxon>
        <taxon>Metazoa</taxon>
        <taxon>Ecdysozoa</taxon>
        <taxon>Arthropoda</taxon>
        <taxon>Chelicerata</taxon>
        <taxon>Arachnida</taxon>
        <taxon>Pseudoscorpiones</taxon>
        <taxon>Cheliferoidea</taxon>
        <taxon>Chernetidae</taxon>
        <taxon>Cordylochernes</taxon>
    </lineage>
</organism>
<dbReference type="InterPro" id="IPR000608">
    <property type="entry name" value="UBC"/>
</dbReference>
<dbReference type="PROSITE" id="PS50127">
    <property type="entry name" value="UBC_2"/>
    <property type="match status" value="1"/>
</dbReference>
<dbReference type="InterPro" id="IPR001888">
    <property type="entry name" value="Transposase_1"/>
</dbReference>
<dbReference type="CDD" id="cd23795">
    <property type="entry name" value="UBCc_UBE2G1"/>
    <property type="match status" value="1"/>
</dbReference>
<dbReference type="Pfam" id="PF01359">
    <property type="entry name" value="Transposase_1"/>
    <property type="match status" value="1"/>
</dbReference>
<dbReference type="InterPro" id="IPR023313">
    <property type="entry name" value="UBQ-conjugating_AS"/>
</dbReference>
<dbReference type="Gene3D" id="3.30.420.10">
    <property type="entry name" value="Ribonuclease H-like superfamily/Ribonuclease H"/>
    <property type="match status" value="2"/>
</dbReference>
<dbReference type="SMART" id="SM00212">
    <property type="entry name" value="UBCc"/>
    <property type="match status" value="1"/>
</dbReference>
<dbReference type="CDD" id="cd02430">
    <property type="entry name" value="PTH2"/>
    <property type="match status" value="1"/>
</dbReference>
<evidence type="ECO:0000259" key="7">
    <source>
        <dbReference type="PROSITE" id="PS50127"/>
    </source>
</evidence>
<keyword evidence="10" id="KW-1185">Reference proteome</keyword>
<accession>A0ABY6KNG9</accession>
<dbReference type="PANTHER" id="PTHR46060">
    <property type="entry name" value="MARINER MOS1 TRANSPOSASE-LIKE PROTEIN"/>
    <property type="match status" value="1"/>
</dbReference>
<dbReference type="InterPro" id="IPR002156">
    <property type="entry name" value="RNaseH_domain"/>
</dbReference>
<evidence type="ECO:0000313" key="9">
    <source>
        <dbReference type="EMBL" id="UYV70208.1"/>
    </source>
</evidence>
<evidence type="ECO:0000256" key="5">
    <source>
        <dbReference type="ARBA" id="ARBA00048707"/>
    </source>
</evidence>
<evidence type="ECO:0000256" key="1">
    <source>
        <dbReference type="ARBA" id="ARBA00013260"/>
    </source>
</evidence>
<dbReference type="InterPro" id="IPR016135">
    <property type="entry name" value="UBQ-conjugating_enzyme/RWD"/>
</dbReference>
<dbReference type="Proteomes" id="UP001235939">
    <property type="component" value="Chromosome 07"/>
</dbReference>
<keyword evidence="3" id="KW-0833">Ubl conjugation pathway</keyword>